<dbReference type="EMBL" id="PVFR01000047">
    <property type="protein sequence ID" value="PRE47454.1"/>
    <property type="molecule type" value="Genomic_DNA"/>
</dbReference>
<sequence length="73" mass="8397">MEYHVTYEYSLADAPDDYTVTVSSQLVREVPSNIAPVLLPEFIKNVILQRSPQMANIRRLRILRPAEIISQPE</sequence>
<accession>A0AB37ATD3</accession>
<gene>
    <name evidence="1" type="ORF">C6P99_15340</name>
</gene>
<dbReference type="AlphaFoldDB" id="A0AB37ATD3"/>
<organism evidence="1 2">
    <name type="scientific">Burkholderia multivorans</name>
    <dbReference type="NCBI Taxonomy" id="87883"/>
    <lineage>
        <taxon>Bacteria</taxon>
        <taxon>Pseudomonadati</taxon>
        <taxon>Pseudomonadota</taxon>
        <taxon>Betaproteobacteria</taxon>
        <taxon>Burkholderiales</taxon>
        <taxon>Burkholderiaceae</taxon>
        <taxon>Burkholderia</taxon>
        <taxon>Burkholderia cepacia complex</taxon>
    </lineage>
</organism>
<name>A0AB37ATD3_9BURK</name>
<reference evidence="1 2" key="1">
    <citation type="submission" date="2018-03" db="EMBL/GenBank/DDBJ databases">
        <authorList>
            <person name="Nguyen K."/>
            <person name="Fouts D."/>
            <person name="Sutton G."/>
        </authorList>
    </citation>
    <scope>NUCLEOTIDE SEQUENCE [LARGE SCALE GENOMIC DNA]</scope>
    <source>
        <strain evidence="1 2">AU14328</strain>
    </source>
</reference>
<dbReference type="Proteomes" id="UP000237811">
    <property type="component" value="Unassembled WGS sequence"/>
</dbReference>
<protein>
    <submittedName>
        <fullName evidence="1">Uncharacterized protein</fullName>
    </submittedName>
</protein>
<proteinExistence type="predicted"/>
<evidence type="ECO:0000313" key="2">
    <source>
        <dbReference type="Proteomes" id="UP000237811"/>
    </source>
</evidence>
<comment type="caution">
    <text evidence="1">The sequence shown here is derived from an EMBL/GenBank/DDBJ whole genome shotgun (WGS) entry which is preliminary data.</text>
</comment>
<evidence type="ECO:0000313" key="1">
    <source>
        <dbReference type="EMBL" id="PRE47454.1"/>
    </source>
</evidence>